<evidence type="ECO:0000313" key="3">
    <source>
        <dbReference type="Proteomes" id="UP001551658"/>
    </source>
</evidence>
<organism evidence="2 3">
    <name type="scientific">Nocardia fusca</name>
    <dbReference type="NCBI Taxonomy" id="941183"/>
    <lineage>
        <taxon>Bacteria</taxon>
        <taxon>Bacillati</taxon>
        <taxon>Actinomycetota</taxon>
        <taxon>Actinomycetes</taxon>
        <taxon>Mycobacteriales</taxon>
        <taxon>Nocardiaceae</taxon>
        <taxon>Nocardia</taxon>
    </lineage>
</organism>
<name>A0ABV3FIP2_9NOCA</name>
<accession>A0ABV3FIP2</accession>
<gene>
    <name evidence="2" type="ORF">AB0H72_33050</name>
</gene>
<reference evidence="2 3" key="1">
    <citation type="submission" date="2024-06" db="EMBL/GenBank/DDBJ databases">
        <title>The Natural Products Discovery Center: Release of the First 8490 Sequenced Strains for Exploring Actinobacteria Biosynthetic Diversity.</title>
        <authorList>
            <person name="Kalkreuter E."/>
            <person name="Kautsar S.A."/>
            <person name="Yang D."/>
            <person name="Bader C.D."/>
            <person name="Teijaro C.N."/>
            <person name="Fluegel L."/>
            <person name="Davis C.M."/>
            <person name="Simpson J.R."/>
            <person name="Lauterbach L."/>
            <person name="Steele A.D."/>
            <person name="Gui C."/>
            <person name="Meng S."/>
            <person name="Li G."/>
            <person name="Viehrig K."/>
            <person name="Ye F."/>
            <person name="Su P."/>
            <person name="Kiefer A.F."/>
            <person name="Nichols A."/>
            <person name="Cepeda A.J."/>
            <person name="Yan W."/>
            <person name="Fan B."/>
            <person name="Jiang Y."/>
            <person name="Adhikari A."/>
            <person name="Zheng C.-J."/>
            <person name="Schuster L."/>
            <person name="Cowan T.M."/>
            <person name="Smanski M.J."/>
            <person name="Chevrette M.G."/>
            <person name="De Carvalho L.P.S."/>
            <person name="Shen B."/>
        </authorList>
    </citation>
    <scope>NUCLEOTIDE SEQUENCE [LARGE SCALE GENOMIC DNA]</scope>
    <source>
        <strain evidence="2 3">NPDC050671</strain>
    </source>
</reference>
<feature type="region of interest" description="Disordered" evidence="1">
    <location>
        <begin position="40"/>
        <end position="62"/>
    </location>
</feature>
<evidence type="ECO:0000313" key="2">
    <source>
        <dbReference type="EMBL" id="MEV0367525.1"/>
    </source>
</evidence>
<dbReference type="EMBL" id="JBFAIH010000031">
    <property type="protein sequence ID" value="MEV0367525.1"/>
    <property type="molecule type" value="Genomic_DNA"/>
</dbReference>
<dbReference type="RefSeq" id="WP_357987215.1">
    <property type="nucleotide sequence ID" value="NZ_JBFAIH010000031.1"/>
</dbReference>
<keyword evidence="3" id="KW-1185">Reference proteome</keyword>
<protein>
    <submittedName>
        <fullName evidence="2">Uncharacterized protein</fullName>
    </submittedName>
</protein>
<sequence length="62" mass="7259">MTFRRWLAGWLSWAADRIYPHYSERLRRAGRTFQGVDGRVWTITGPPSGSPDGVRLPREWDN</sequence>
<dbReference type="Proteomes" id="UP001551658">
    <property type="component" value="Unassembled WGS sequence"/>
</dbReference>
<comment type="caution">
    <text evidence="2">The sequence shown here is derived from an EMBL/GenBank/DDBJ whole genome shotgun (WGS) entry which is preliminary data.</text>
</comment>
<proteinExistence type="predicted"/>
<evidence type="ECO:0000256" key="1">
    <source>
        <dbReference type="SAM" id="MobiDB-lite"/>
    </source>
</evidence>